<dbReference type="PROSITE" id="PS51035">
    <property type="entry name" value="BAG"/>
    <property type="match status" value="1"/>
</dbReference>
<evidence type="ECO:0000259" key="1">
    <source>
        <dbReference type="PROSITE" id="PS51035"/>
    </source>
</evidence>
<name>A0A0B1TNC7_OESDE</name>
<dbReference type="OrthoDB" id="417450at2759"/>
<dbReference type="InterPro" id="IPR003103">
    <property type="entry name" value="BAG_domain"/>
</dbReference>
<protein>
    <recommendedName>
        <fullName evidence="1">BAG domain-containing protein</fullName>
    </recommendedName>
</protein>
<keyword evidence="3" id="KW-1185">Reference proteome</keyword>
<accession>A0A0B1TNC7</accession>
<dbReference type="EMBL" id="KN549560">
    <property type="protein sequence ID" value="KHJ96910.1"/>
    <property type="molecule type" value="Genomic_DNA"/>
</dbReference>
<proteinExistence type="predicted"/>
<reference evidence="2 3" key="1">
    <citation type="submission" date="2014-03" db="EMBL/GenBank/DDBJ databases">
        <title>Draft genome of the hookworm Oesophagostomum dentatum.</title>
        <authorList>
            <person name="Mitreva M."/>
        </authorList>
    </citation>
    <scope>NUCLEOTIDE SEQUENCE [LARGE SCALE GENOMIC DNA]</scope>
    <source>
        <strain evidence="2 3">OD-Hann</strain>
    </source>
</reference>
<feature type="domain" description="BAG" evidence="1">
    <location>
        <begin position="3"/>
        <end position="63"/>
    </location>
</feature>
<gene>
    <name evidence="2" type="ORF">OESDEN_03111</name>
</gene>
<dbReference type="InterPro" id="IPR036533">
    <property type="entry name" value="BAG_dom_sf"/>
</dbReference>
<evidence type="ECO:0000313" key="3">
    <source>
        <dbReference type="Proteomes" id="UP000053660"/>
    </source>
</evidence>
<organism evidence="2 3">
    <name type="scientific">Oesophagostomum dentatum</name>
    <name type="common">Nodular worm</name>
    <dbReference type="NCBI Taxonomy" id="61180"/>
    <lineage>
        <taxon>Eukaryota</taxon>
        <taxon>Metazoa</taxon>
        <taxon>Ecdysozoa</taxon>
        <taxon>Nematoda</taxon>
        <taxon>Chromadorea</taxon>
        <taxon>Rhabditida</taxon>
        <taxon>Rhabditina</taxon>
        <taxon>Rhabditomorpha</taxon>
        <taxon>Strongyloidea</taxon>
        <taxon>Strongylidae</taxon>
        <taxon>Oesophagostomum</taxon>
    </lineage>
</organism>
<sequence length="79" mass="9034">MVKKMEKRLAGFTEASMKHLEALDGLVIIGELTTEGQATRNREKRKSLVDGIHTLMNGNDKHVRRLEEYKKKLLGEIVE</sequence>
<dbReference type="Gene3D" id="1.20.58.120">
    <property type="entry name" value="BAG domain"/>
    <property type="match status" value="1"/>
</dbReference>
<dbReference type="SUPFAM" id="SSF63491">
    <property type="entry name" value="BAG domain"/>
    <property type="match status" value="1"/>
</dbReference>
<dbReference type="GO" id="GO:0051087">
    <property type="term" value="F:protein-folding chaperone binding"/>
    <property type="evidence" value="ECO:0007669"/>
    <property type="project" value="InterPro"/>
</dbReference>
<dbReference type="Proteomes" id="UP000053660">
    <property type="component" value="Unassembled WGS sequence"/>
</dbReference>
<evidence type="ECO:0000313" key="2">
    <source>
        <dbReference type="EMBL" id="KHJ96910.1"/>
    </source>
</evidence>
<dbReference type="AlphaFoldDB" id="A0A0B1TNC7"/>